<dbReference type="Gene3D" id="3.40.50.720">
    <property type="entry name" value="NAD(P)-binding Rossmann-like Domain"/>
    <property type="match status" value="1"/>
</dbReference>
<dbReference type="Pfam" id="PF01370">
    <property type="entry name" value="Epimerase"/>
    <property type="match status" value="1"/>
</dbReference>
<dbReference type="EMBL" id="WHPC01000027">
    <property type="protein sequence ID" value="MPV37152.1"/>
    <property type="molecule type" value="Genomic_DNA"/>
</dbReference>
<proteinExistence type="predicted"/>
<dbReference type="RefSeq" id="WP_152195928.1">
    <property type="nucleotide sequence ID" value="NZ_VUKD01000004.1"/>
</dbReference>
<dbReference type="PANTHER" id="PTHR48079:SF6">
    <property type="entry name" value="NAD(P)-BINDING DOMAIN-CONTAINING PROTEIN-RELATED"/>
    <property type="match status" value="1"/>
</dbReference>
<protein>
    <submittedName>
        <fullName evidence="2">NAD-dependent epimerase/dehydratase family protein</fullName>
    </submittedName>
</protein>
<dbReference type="AlphaFoldDB" id="A0A6N7EFG7"/>
<gene>
    <name evidence="2" type="ORF">GB881_08820</name>
</gene>
<organism evidence="2 3">
    <name type="scientific">Georgenia subflava</name>
    <dbReference type="NCBI Taxonomy" id="1622177"/>
    <lineage>
        <taxon>Bacteria</taxon>
        <taxon>Bacillati</taxon>
        <taxon>Actinomycetota</taxon>
        <taxon>Actinomycetes</taxon>
        <taxon>Micrococcales</taxon>
        <taxon>Bogoriellaceae</taxon>
        <taxon>Georgenia</taxon>
    </lineage>
</organism>
<dbReference type="GO" id="GO:0004029">
    <property type="term" value="F:aldehyde dehydrogenase (NAD+) activity"/>
    <property type="evidence" value="ECO:0007669"/>
    <property type="project" value="TreeGrafter"/>
</dbReference>
<dbReference type="PANTHER" id="PTHR48079">
    <property type="entry name" value="PROTEIN YEEZ"/>
    <property type="match status" value="1"/>
</dbReference>
<evidence type="ECO:0000259" key="1">
    <source>
        <dbReference type="Pfam" id="PF01370"/>
    </source>
</evidence>
<evidence type="ECO:0000313" key="2">
    <source>
        <dbReference type="EMBL" id="MPV37152.1"/>
    </source>
</evidence>
<dbReference type="InterPro" id="IPR036291">
    <property type="entry name" value="NAD(P)-bd_dom_sf"/>
</dbReference>
<accession>A0A6N7EFG7</accession>
<feature type="domain" description="NAD-dependent epimerase/dehydratase" evidence="1">
    <location>
        <begin position="3"/>
        <end position="232"/>
    </location>
</feature>
<reference evidence="2 3" key="1">
    <citation type="submission" date="2019-10" db="EMBL/GenBank/DDBJ databases">
        <title>Georgenia wutianyii sp. nov. and Georgenia yuyongxinii sp. nov. isolated from plateau pika (Ochotona curzoniae) in the Qinghai-Tibet plateau of China.</title>
        <authorList>
            <person name="Tian Z."/>
        </authorList>
    </citation>
    <scope>NUCLEOTIDE SEQUENCE [LARGE SCALE GENOMIC DNA]</scope>
    <source>
        <strain evidence="2 3">JCM 19765</strain>
    </source>
</reference>
<dbReference type="GO" id="GO:0005737">
    <property type="term" value="C:cytoplasm"/>
    <property type="evidence" value="ECO:0007669"/>
    <property type="project" value="TreeGrafter"/>
</dbReference>
<keyword evidence="3" id="KW-1185">Reference proteome</keyword>
<dbReference type="SUPFAM" id="SSF51735">
    <property type="entry name" value="NAD(P)-binding Rossmann-fold domains"/>
    <property type="match status" value="1"/>
</dbReference>
<dbReference type="InterPro" id="IPR001509">
    <property type="entry name" value="Epimerase_deHydtase"/>
</dbReference>
<evidence type="ECO:0000313" key="3">
    <source>
        <dbReference type="Proteomes" id="UP000437709"/>
    </source>
</evidence>
<dbReference type="InterPro" id="IPR051783">
    <property type="entry name" value="NAD(P)-dependent_oxidoreduct"/>
</dbReference>
<comment type="caution">
    <text evidence="2">The sequence shown here is derived from an EMBL/GenBank/DDBJ whole genome shotgun (WGS) entry which is preliminary data.</text>
</comment>
<sequence>MRVLLAGATGTIGTELTAQLLAAGHEVVGLTRRESGARRLTEAGADGVVADILDAGALREALAGRQVDAVVHEGTAIAGTPIRHRDLYPTNALRTYGTANLLRVARDLGAHRFVTQSFLYVYGYVDHGEVPVTEDAPLGPGGGGAFDRHVAAMRSNERQVLEADDIDGIALRYGFFYGAEPATRGMLDSVARRRLPAPRRGTGLSLVHVEDAAAATVAALERGRGGEAYNVAADERLTWTAYFDAVAEAAGAKRPLRLPNVVFRASPYLGVLMTRASIHLDSTKAEQQLGWRPSYPSVREGLAAVVRGGQR</sequence>
<dbReference type="Proteomes" id="UP000437709">
    <property type="component" value="Unassembled WGS sequence"/>
</dbReference>
<name>A0A6N7EFG7_9MICO</name>